<dbReference type="Pfam" id="PF25917">
    <property type="entry name" value="BSH_RND"/>
    <property type="match status" value="1"/>
</dbReference>
<gene>
    <name evidence="5" type="ORF">CLV31_11272</name>
</gene>
<evidence type="ECO:0000259" key="4">
    <source>
        <dbReference type="Pfam" id="PF25954"/>
    </source>
</evidence>
<comment type="caution">
    <text evidence="5">The sequence shown here is derived from an EMBL/GenBank/DDBJ whole genome shotgun (WGS) entry which is preliminary data.</text>
</comment>
<protein>
    <submittedName>
        <fullName evidence="5">RND family efflux transporter MFP subunit</fullName>
    </submittedName>
</protein>
<name>A0A326RV34_9BACT</name>
<dbReference type="PANTHER" id="PTHR30469">
    <property type="entry name" value="MULTIDRUG RESISTANCE PROTEIN MDTA"/>
    <property type="match status" value="1"/>
</dbReference>
<keyword evidence="6" id="KW-1185">Reference proteome</keyword>
<feature type="signal peptide" evidence="2">
    <location>
        <begin position="1"/>
        <end position="23"/>
    </location>
</feature>
<dbReference type="EMBL" id="QKTX01000012">
    <property type="protein sequence ID" value="PZV80305.1"/>
    <property type="molecule type" value="Genomic_DNA"/>
</dbReference>
<dbReference type="PANTHER" id="PTHR30469:SF37">
    <property type="entry name" value="RAGD PROTEIN"/>
    <property type="match status" value="1"/>
</dbReference>
<evidence type="ECO:0000256" key="2">
    <source>
        <dbReference type="SAM" id="SignalP"/>
    </source>
</evidence>
<evidence type="ECO:0000313" key="6">
    <source>
        <dbReference type="Proteomes" id="UP000248917"/>
    </source>
</evidence>
<dbReference type="InterPro" id="IPR058792">
    <property type="entry name" value="Beta-barrel_RND_2"/>
</dbReference>
<keyword evidence="2" id="KW-0732">Signal</keyword>
<dbReference type="NCBIfam" id="TIGR01730">
    <property type="entry name" value="RND_mfp"/>
    <property type="match status" value="1"/>
</dbReference>
<dbReference type="Gene3D" id="1.10.287.470">
    <property type="entry name" value="Helix hairpin bin"/>
    <property type="match status" value="1"/>
</dbReference>
<evidence type="ECO:0000313" key="5">
    <source>
        <dbReference type="EMBL" id="PZV80305.1"/>
    </source>
</evidence>
<dbReference type="SUPFAM" id="SSF111369">
    <property type="entry name" value="HlyD-like secretion proteins"/>
    <property type="match status" value="1"/>
</dbReference>
<sequence>MKIYQTIPALLLAFGLFSCGEKATEGQAVSDTKSAFILKKQAVSNTLQLPVELLPYESAEIHPKVEGYVQRVLVDIGDQVKKGQLLVQLEAPEVNARAAQAGAGFQEVAARYESSRDRYQRIKIAAQEQGAVAESELISAKNQFLADSSAWLAAKANSQASGQYQSYLGIRAPFDGIVTKRKVDVGDYVQAGNPEGILTVENPDKIRVRIHIPEAYVSSLPGGDSLNFSTDALVNQTFSAKLSRKSGAIDRTTRTELWEYEFDNRSGAIKSGMYATANLNLGRAESTFKVPNSAVTTTLEGKFVIRIRNGQTEWVDVREGIQMKDGKEIFGELQEGDTLLTRSSDEIKAGTLLPVKLNN</sequence>
<dbReference type="Proteomes" id="UP000248917">
    <property type="component" value="Unassembled WGS sequence"/>
</dbReference>
<comment type="similarity">
    <text evidence="1">Belongs to the membrane fusion protein (MFP) (TC 8.A.1) family.</text>
</comment>
<dbReference type="Pfam" id="PF25954">
    <property type="entry name" value="Beta-barrel_RND_2"/>
    <property type="match status" value="1"/>
</dbReference>
<evidence type="ECO:0000259" key="3">
    <source>
        <dbReference type="Pfam" id="PF25917"/>
    </source>
</evidence>
<dbReference type="Gene3D" id="2.40.50.100">
    <property type="match status" value="1"/>
</dbReference>
<accession>A0A326RV34</accession>
<dbReference type="AlphaFoldDB" id="A0A326RV34"/>
<dbReference type="Gene3D" id="2.40.30.170">
    <property type="match status" value="1"/>
</dbReference>
<reference evidence="5 6" key="1">
    <citation type="submission" date="2018-06" db="EMBL/GenBank/DDBJ databases">
        <title>Genomic Encyclopedia of Archaeal and Bacterial Type Strains, Phase II (KMG-II): from individual species to whole genera.</title>
        <authorList>
            <person name="Goeker M."/>
        </authorList>
    </citation>
    <scope>NUCLEOTIDE SEQUENCE [LARGE SCALE GENOMIC DNA]</scope>
    <source>
        <strain evidence="5 6">T4</strain>
    </source>
</reference>
<feature type="chain" id="PRO_5016442259" evidence="2">
    <location>
        <begin position="24"/>
        <end position="359"/>
    </location>
</feature>
<dbReference type="GO" id="GO:1990281">
    <property type="term" value="C:efflux pump complex"/>
    <property type="evidence" value="ECO:0007669"/>
    <property type="project" value="TreeGrafter"/>
</dbReference>
<dbReference type="PROSITE" id="PS51257">
    <property type="entry name" value="PROKAR_LIPOPROTEIN"/>
    <property type="match status" value="1"/>
</dbReference>
<dbReference type="GO" id="GO:0015562">
    <property type="term" value="F:efflux transmembrane transporter activity"/>
    <property type="evidence" value="ECO:0007669"/>
    <property type="project" value="TreeGrafter"/>
</dbReference>
<dbReference type="RefSeq" id="WP_111393871.1">
    <property type="nucleotide sequence ID" value="NZ_QKTX01000012.1"/>
</dbReference>
<feature type="domain" description="CusB-like beta-barrel" evidence="4">
    <location>
        <begin position="208"/>
        <end position="280"/>
    </location>
</feature>
<dbReference type="InterPro" id="IPR058625">
    <property type="entry name" value="MdtA-like_BSH"/>
</dbReference>
<feature type="domain" description="Multidrug resistance protein MdtA-like barrel-sandwich hybrid" evidence="3">
    <location>
        <begin position="58"/>
        <end position="200"/>
    </location>
</feature>
<dbReference type="InterPro" id="IPR006143">
    <property type="entry name" value="RND_pump_MFP"/>
</dbReference>
<dbReference type="OrthoDB" id="9806939at2"/>
<evidence type="ECO:0000256" key="1">
    <source>
        <dbReference type="ARBA" id="ARBA00009477"/>
    </source>
</evidence>
<dbReference type="Gene3D" id="2.40.420.20">
    <property type="match status" value="1"/>
</dbReference>
<organism evidence="5 6">
    <name type="scientific">Algoriphagus aquaeductus</name>
    <dbReference type="NCBI Taxonomy" id="475299"/>
    <lineage>
        <taxon>Bacteria</taxon>
        <taxon>Pseudomonadati</taxon>
        <taxon>Bacteroidota</taxon>
        <taxon>Cytophagia</taxon>
        <taxon>Cytophagales</taxon>
        <taxon>Cyclobacteriaceae</taxon>
        <taxon>Algoriphagus</taxon>
    </lineage>
</organism>
<proteinExistence type="inferred from homology"/>